<gene>
    <name evidence="1" type="ORF">CJ305_12370</name>
</gene>
<reference evidence="1 2" key="1">
    <citation type="submission" date="2017-08" db="EMBL/GenBank/DDBJ databases">
        <title>The whole genome shortgun sequences of strain Leeuwenhoekiella nanhaiensis G18 from the South China Sea.</title>
        <authorList>
            <person name="Liu Q."/>
        </authorList>
    </citation>
    <scope>NUCLEOTIDE SEQUENCE [LARGE SCALE GENOMIC DNA]</scope>
    <source>
        <strain evidence="1 2">G18</strain>
    </source>
</reference>
<dbReference type="Proteomes" id="UP000229433">
    <property type="component" value="Unassembled WGS sequence"/>
</dbReference>
<evidence type="ECO:0000313" key="1">
    <source>
        <dbReference type="EMBL" id="PHQ28978.1"/>
    </source>
</evidence>
<protein>
    <submittedName>
        <fullName evidence="1">Peptidoglycan-binding protein LysM</fullName>
    </submittedName>
</protein>
<comment type="caution">
    <text evidence="1">The sequence shown here is derived from an EMBL/GenBank/DDBJ whole genome shotgun (WGS) entry which is preliminary data.</text>
</comment>
<name>A0A2G1VQC3_9FLAO</name>
<dbReference type="AlphaFoldDB" id="A0A2G1VQC3"/>
<evidence type="ECO:0000313" key="2">
    <source>
        <dbReference type="Proteomes" id="UP000229433"/>
    </source>
</evidence>
<accession>A0A2G1VQC3</accession>
<dbReference type="OrthoDB" id="1143238at2"/>
<proteinExistence type="predicted"/>
<dbReference type="EMBL" id="NQXA01000010">
    <property type="protein sequence ID" value="PHQ28978.1"/>
    <property type="molecule type" value="Genomic_DNA"/>
</dbReference>
<sequence>MTKNIVKLAALPSVFGLVALSMSVKDAEKPSQNSTEGLELFYTVPQLDDTDTAELDNSLNVNLATTGKSFTGFKEALGFKESQNDYKRINQFGYLGKYQFGRSTLLLLGITDTDAFLNDPVLQEKAFIANASRNKWVLRKDIKRFSGKVINGVKVTESGILAAAHLAGPGSVKSYLRSGGVEGFKDAFGTSIRSYMKKFGGYDVSFIVPDRSAKVKLD</sequence>
<organism evidence="1 2">
    <name type="scientific">Leeuwenhoekiella nanhaiensis</name>
    <dbReference type="NCBI Taxonomy" id="1655491"/>
    <lineage>
        <taxon>Bacteria</taxon>
        <taxon>Pseudomonadati</taxon>
        <taxon>Bacteroidota</taxon>
        <taxon>Flavobacteriia</taxon>
        <taxon>Flavobacteriales</taxon>
        <taxon>Flavobacteriaceae</taxon>
        <taxon>Leeuwenhoekiella</taxon>
    </lineage>
</organism>
<dbReference type="RefSeq" id="WP_099646593.1">
    <property type="nucleotide sequence ID" value="NZ_KZ319292.1"/>
</dbReference>
<keyword evidence="2" id="KW-1185">Reference proteome</keyword>